<keyword evidence="5" id="KW-0472">Membrane</keyword>
<proteinExistence type="predicted"/>
<dbReference type="Gene3D" id="6.10.250.3200">
    <property type="match status" value="1"/>
</dbReference>
<dbReference type="Proteomes" id="UP000287563">
    <property type="component" value="Unassembled WGS sequence"/>
</dbReference>
<dbReference type="OrthoDB" id="9765653at2"/>
<dbReference type="Gene3D" id="1.20.120.30">
    <property type="entry name" value="Aspartate receptor, ligand-binding domain"/>
    <property type="match status" value="1"/>
</dbReference>
<evidence type="ECO:0000256" key="4">
    <source>
        <dbReference type="SAM" id="Coils"/>
    </source>
</evidence>
<name>A0A3S3UKT2_9GAMM</name>
<feature type="coiled-coil region" evidence="4">
    <location>
        <begin position="34"/>
        <end position="75"/>
    </location>
</feature>
<dbReference type="PROSITE" id="PS50111">
    <property type="entry name" value="CHEMOTAXIS_TRANSDUC_2"/>
    <property type="match status" value="1"/>
</dbReference>
<dbReference type="Pfam" id="PF13682">
    <property type="entry name" value="CZB"/>
    <property type="match status" value="1"/>
</dbReference>
<dbReference type="PANTHER" id="PTHR32089">
    <property type="entry name" value="METHYL-ACCEPTING CHEMOTAXIS PROTEIN MCPB"/>
    <property type="match status" value="1"/>
</dbReference>
<evidence type="ECO:0000256" key="5">
    <source>
        <dbReference type="SAM" id="Phobius"/>
    </source>
</evidence>
<dbReference type="SMART" id="SM00283">
    <property type="entry name" value="MA"/>
    <property type="match status" value="1"/>
</dbReference>
<organism evidence="7 8">
    <name type="scientific">Photobacterium chitinilyticum</name>
    <dbReference type="NCBI Taxonomy" id="2485123"/>
    <lineage>
        <taxon>Bacteria</taxon>
        <taxon>Pseudomonadati</taxon>
        <taxon>Pseudomonadota</taxon>
        <taxon>Gammaproteobacteria</taxon>
        <taxon>Vibrionales</taxon>
        <taxon>Vibrionaceae</taxon>
        <taxon>Photobacterium</taxon>
    </lineage>
</organism>
<evidence type="ECO:0000256" key="2">
    <source>
        <dbReference type="ARBA" id="ARBA00023224"/>
    </source>
</evidence>
<dbReference type="GO" id="GO:0007165">
    <property type="term" value="P:signal transduction"/>
    <property type="evidence" value="ECO:0007669"/>
    <property type="project" value="UniProtKB-KW"/>
</dbReference>
<evidence type="ECO:0000256" key="3">
    <source>
        <dbReference type="PROSITE-ProRule" id="PRU00284"/>
    </source>
</evidence>
<dbReference type="InterPro" id="IPR025991">
    <property type="entry name" value="Chemoreceptor_zinc-bind_dom"/>
</dbReference>
<gene>
    <name evidence="7" type="ORF">EDI28_08440</name>
</gene>
<reference evidence="7 8" key="1">
    <citation type="submission" date="2018-11" db="EMBL/GenBank/DDBJ databases">
        <title>Photobacterium sp. BEI247 sp. nov., a marine bacterium isolated from Yongle Blue Hole in the South China Sea.</title>
        <authorList>
            <person name="Wang X."/>
        </authorList>
    </citation>
    <scope>NUCLEOTIDE SEQUENCE [LARGE SCALE GENOMIC DNA]</scope>
    <source>
        <strain evidence="8">BEI247</strain>
    </source>
</reference>
<comment type="subcellular location">
    <subcellularLocation>
        <location evidence="1">Membrane</location>
    </subcellularLocation>
</comment>
<keyword evidence="8" id="KW-1185">Reference proteome</keyword>
<evidence type="ECO:0000313" key="8">
    <source>
        <dbReference type="Proteomes" id="UP000287563"/>
    </source>
</evidence>
<protein>
    <recommendedName>
        <fullName evidence="6">Methyl-accepting transducer domain-containing protein</fullName>
    </recommendedName>
</protein>
<dbReference type="EMBL" id="RJLM01000002">
    <property type="protein sequence ID" value="RWX56294.1"/>
    <property type="molecule type" value="Genomic_DNA"/>
</dbReference>
<accession>A0A3S3UKT2</accession>
<dbReference type="Pfam" id="PF00015">
    <property type="entry name" value="MCPsignal"/>
    <property type="match status" value="1"/>
</dbReference>
<evidence type="ECO:0000256" key="1">
    <source>
        <dbReference type="ARBA" id="ARBA00004370"/>
    </source>
</evidence>
<evidence type="ECO:0000259" key="6">
    <source>
        <dbReference type="PROSITE" id="PS50111"/>
    </source>
</evidence>
<evidence type="ECO:0000313" key="7">
    <source>
        <dbReference type="EMBL" id="RWX56294.1"/>
    </source>
</evidence>
<dbReference type="AlphaFoldDB" id="A0A3S3UKT2"/>
<dbReference type="GO" id="GO:0016020">
    <property type="term" value="C:membrane"/>
    <property type="evidence" value="ECO:0007669"/>
    <property type="project" value="UniProtKB-SubCell"/>
</dbReference>
<feature type="domain" description="Methyl-accepting transducer" evidence="6">
    <location>
        <begin position="97"/>
        <end position="297"/>
    </location>
</feature>
<sequence length="392" mass="43480">MYYACYDLLIDQYLSLIIGHGVMGVVSFLYKKVAKRDVDNHEQLKVEFNQLQDELKQQRELSLRQQAQLQEKEQELKGVLATQQHYEVELSALYQRMGRMRKSFQWLDENLLQSSQAIGTAVSVSHDAKARIEKLACELTDLTELQGQQMSTFDGLNAEINKTTAVISDISKIAGQTNLLSLNAAIEAARAGEHGRGFAIVANEVRALSGTTGASAKDADVFLSSLTQCSSQLGDLNQTLSGRIDQVAGDTATTMDNLGTQLARIGETQADLEAANWRSKLELAMIDETFLRSDIIKFVNSPDQPVPPSVISSQECGIGKWYYSDNVRQEFKGNHLFMSLEVPHKRVHDHAEAAVEQAVQGDEKGAREQIALMEEQYLIVEQALLKLTGSLD</sequence>
<dbReference type="InterPro" id="IPR004089">
    <property type="entry name" value="MCPsignal_dom"/>
</dbReference>
<keyword evidence="2 3" id="KW-0807">Transducer</keyword>
<dbReference type="SUPFAM" id="SSF58104">
    <property type="entry name" value="Methyl-accepting chemotaxis protein (MCP) signaling domain"/>
    <property type="match status" value="1"/>
</dbReference>
<dbReference type="GO" id="GO:0006935">
    <property type="term" value="P:chemotaxis"/>
    <property type="evidence" value="ECO:0007669"/>
    <property type="project" value="UniProtKB-ARBA"/>
</dbReference>
<feature type="transmembrane region" description="Helical" evidence="5">
    <location>
        <begin position="12"/>
        <end position="30"/>
    </location>
</feature>
<dbReference type="PANTHER" id="PTHR32089:SF112">
    <property type="entry name" value="LYSOZYME-LIKE PROTEIN-RELATED"/>
    <property type="match status" value="1"/>
</dbReference>
<keyword evidence="5" id="KW-1133">Transmembrane helix</keyword>
<keyword evidence="5" id="KW-0812">Transmembrane</keyword>
<keyword evidence="4" id="KW-0175">Coiled coil</keyword>
<comment type="caution">
    <text evidence="7">The sequence shown here is derived from an EMBL/GenBank/DDBJ whole genome shotgun (WGS) entry which is preliminary data.</text>
</comment>